<dbReference type="Gene3D" id="3.40.630.30">
    <property type="match status" value="1"/>
</dbReference>
<accession>A0A1M7ZBU9</accession>
<organism evidence="2 3">
    <name type="scientific">Pseudoxanthobacter soli DSM 19599</name>
    <dbReference type="NCBI Taxonomy" id="1123029"/>
    <lineage>
        <taxon>Bacteria</taxon>
        <taxon>Pseudomonadati</taxon>
        <taxon>Pseudomonadota</taxon>
        <taxon>Alphaproteobacteria</taxon>
        <taxon>Hyphomicrobiales</taxon>
        <taxon>Segnochrobactraceae</taxon>
        <taxon>Pseudoxanthobacter</taxon>
    </lineage>
</organism>
<dbReference type="InterPro" id="IPR000182">
    <property type="entry name" value="GNAT_dom"/>
</dbReference>
<evidence type="ECO:0000259" key="1">
    <source>
        <dbReference type="PROSITE" id="PS51186"/>
    </source>
</evidence>
<dbReference type="AlphaFoldDB" id="A0A1M7ZBU9"/>
<dbReference type="PROSITE" id="PS51186">
    <property type="entry name" value="GNAT"/>
    <property type="match status" value="1"/>
</dbReference>
<dbReference type="STRING" id="1123029.SAMN02745172_00935"/>
<evidence type="ECO:0000313" key="3">
    <source>
        <dbReference type="Proteomes" id="UP000186406"/>
    </source>
</evidence>
<dbReference type="CDD" id="cd04301">
    <property type="entry name" value="NAT_SF"/>
    <property type="match status" value="1"/>
</dbReference>
<dbReference type="SUPFAM" id="SSF55729">
    <property type="entry name" value="Acyl-CoA N-acyltransferases (Nat)"/>
    <property type="match status" value="1"/>
</dbReference>
<gene>
    <name evidence="2" type="ORF">SAMN02745172_00935</name>
</gene>
<evidence type="ECO:0000313" key="2">
    <source>
        <dbReference type="EMBL" id="SHO62330.1"/>
    </source>
</evidence>
<sequence>MAGGAFEIVLTDAPDPAARDVIVGGIVAFNTARMGPSGSRPLAVLLRQTDGTVAGGLWGRTSYGWLYVELLFVPEEARGTGLGRHLMGRAEAEALERGCIGVWVDTFGEANAAFYGRLGYTRFGAIEDHPPGSTHIFLKKVLPGG</sequence>
<feature type="domain" description="N-acetyltransferase" evidence="1">
    <location>
        <begin position="1"/>
        <end position="143"/>
    </location>
</feature>
<dbReference type="Proteomes" id="UP000186406">
    <property type="component" value="Unassembled WGS sequence"/>
</dbReference>
<reference evidence="2 3" key="1">
    <citation type="submission" date="2016-12" db="EMBL/GenBank/DDBJ databases">
        <authorList>
            <person name="Song W.-J."/>
            <person name="Kurnit D.M."/>
        </authorList>
    </citation>
    <scope>NUCLEOTIDE SEQUENCE [LARGE SCALE GENOMIC DNA]</scope>
    <source>
        <strain evidence="2 3">DSM 19599</strain>
    </source>
</reference>
<keyword evidence="3" id="KW-1185">Reference proteome</keyword>
<dbReference type="RefSeq" id="WP_073626139.1">
    <property type="nucleotide sequence ID" value="NZ_FRXO01000002.1"/>
</dbReference>
<dbReference type="InterPro" id="IPR016181">
    <property type="entry name" value="Acyl_CoA_acyltransferase"/>
</dbReference>
<dbReference type="EMBL" id="FRXO01000002">
    <property type="protein sequence ID" value="SHO62330.1"/>
    <property type="molecule type" value="Genomic_DNA"/>
</dbReference>
<dbReference type="OrthoDB" id="9787920at2"/>
<dbReference type="Pfam" id="PF00583">
    <property type="entry name" value="Acetyltransf_1"/>
    <property type="match status" value="1"/>
</dbReference>
<proteinExistence type="predicted"/>
<protein>
    <submittedName>
        <fullName evidence="2">Acetyltransferase (GNAT) family protein</fullName>
    </submittedName>
</protein>
<name>A0A1M7ZBU9_9HYPH</name>
<keyword evidence="2" id="KW-0808">Transferase</keyword>
<dbReference type="GO" id="GO:0016747">
    <property type="term" value="F:acyltransferase activity, transferring groups other than amino-acyl groups"/>
    <property type="evidence" value="ECO:0007669"/>
    <property type="project" value="InterPro"/>
</dbReference>